<dbReference type="EMBL" id="BX571861">
    <property type="protein sequence ID" value="CAE12942.1"/>
    <property type="molecule type" value="Genomic_DNA"/>
</dbReference>
<dbReference type="AlphaFoldDB" id="Q7N8S1"/>
<dbReference type="RefSeq" id="WP_011145023.1">
    <property type="nucleotide sequence ID" value="NC_005126.1"/>
</dbReference>
<proteinExistence type="predicted"/>
<keyword evidence="2" id="KW-1185">Reference proteome</keyword>
<dbReference type="PANTHER" id="PTHR41791">
    <property type="entry name" value="SSL7039 PROTEIN"/>
    <property type="match status" value="1"/>
</dbReference>
<dbReference type="eggNOG" id="COG3657">
    <property type="taxonomic scope" value="Bacteria"/>
</dbReference>
<dbReference type="Proteomes" id="UP000002514">
    <property type="component" value="Chromosome"/>
</dbReference>
<dbReference type="GeneID" id="93366591"/>
<name>Q7N8S1_PHOLL</name>
<dbReference type="STRING" id="243265.plu0647"/>
<evidence type="ECO:0000313" key="1">
    <source>
        <dbReference type="EMBL" id="CAE12942.1"/>
    </source>
</evidence>
<reference evidence="2" key="1">
    <citation type="journal article" date="2003" name="Nat. Biotechnol.">
        <title>The genome sequence of the entomopathogenic bacterium Photorhabdus luminescens.</title>
        <authorList>
            <person name="Duchaud E."/>
            <person name="Rusniok C."/>
            <person name="Frangeul L."/>
            <person name="Buchrieser C."/>
            <person name="Givaudan A."/>
            <person name="Taourit S."/>
            <person name="Bocs S."/>
            <person name="Boursaux-Eude C."/>
            <person name="Chandler M."/>
            <person name="Charles J.-F."/>
            <person name="Dassa E."/>
            <person name="Derose R."/>
            <person name="Derzelle S."/>
            <person name="Freyssinet G."/>
            <person name="Gaudriault S."/>
            <person name="Medigue C."/>
            <person name="Lanois A."/>
            <person name="Powell K."/>
            <person name="Siguier P."/>
            <person name="Vincent R."/>
            <person name="Wingate V."/>
            <person name="Zouine M."/>
            <person name="Glaser P."/>
            <person name="Boemare N."/>
            <person name="Danchin A."/>
            <person name="Kunst F."/>
        </authorList>
    </citation>
    <scope>NUCLEOTIDE SEQUENCE [LARGE SCALE GENOMIC DNA]</scope>
    <source>
        <strain evidence="2">DSM 15139 / CIP 105565 / TT01</strain>
    </source>
</reference>
<gene>
    <name evidence="1" type="ordered locus">plu0647</name>
</gene>
<protein>
    <submittedName>
        <fullName evidence="1">Photorhabdus luminescens subsp. laumondii TTO1 complete genome segment 3/17</fullName>
    </submittedName>
</protein>
<organism evidence="1 2">
    <name type="scientific">Photorhabdus laumondii subsp. laumondii (strain DSM 15139 / CIP 105565 / TT01)</name>
    <name type="common">Photorhabdus luminescens subsp. laumondii</name>
    <dbReference type="NCBI Taxonomy" id="243265"/>
    <lineage>
        <taxon>Bacteria</taxon>
        <taxon>Pseudomonadati</taxon>
        <taxon>Pseudomonadota</taxon>
        <taxon>Gammaproteobacteria</taxon>
        <taxon>Enterobacterales</taxon>
        <taxon>Morganellaceae</taxon>
        <taxon>Photorhabdus</taxon>
    </lineage>
</organism>
<evidence type="ECO:0000313" key="2">
    <source>
        <dbReference type="Proteomes" id="UP000002514"/>
    </source>
</evidence>
<accession>Q7N8S1</accession>
<sequence>MSEGVWELRIDIGPGYRVYYAKSGLTVVLLLCGGDKRKQNPERVNTGVNGRVETDRRTLSVEFVT</sequence>
<dbReference type="KEGG" id="plu:plu0647"/>
<dbReference type="HOGENOM" id="CLU_2845995_0_0_6"/>
<dbReference type="InterPro" id="IPR014056">
    <property type="entry name" value="TypeIITA-like_toxin_pred"/>
</dbReference>
<dbReference type="PANTHER" id="PTHR41791:SF1">
    <property type="entry name" value="SSL7039 PROTEIN"/>
    <property type="match status" value="1"/>
</dbReference>